<dbReference type="GO" id="GO:0055037">
    <property type="term" value="C:recycling endosome"/>
    <property type="evidence" value="ECO:0007669"/>
    <property type="project" value="TreeGrafter"/>
</dbReference>
<proteinExistence type="predicted"/>
<name>A0A091DW02_FUKDA</name>
<dbReference type="EMBL" id="KN121508">
    <property type="protein sequence ID" value="KFO36299.1"/>
    <property type="molecule type" value="Genomic_DNA"/>
</dbReference>
<dbReference type="InterPro" id="IPR011993">
    <property type="entry name" value="PH-like_dom_sf"/>
</dbReference>
<dbReference type="InterPro" id="IPR045188">
    <property type="entry name" value="Boi1/Boi2-like"/>
</dbReference>
<dbReference type="GO" id="GO:0007032">
    <property type="term" value="P:endosome organization"/>
    <property type="evidence" value="ECO:0007669"/>
    <property type="project" value="TreeGrafter"/>
</dbReference>
<gene>
    <name evidence="2" type="ORF">H920_02287</name>
</gene>
<protein>
    <submittedName>
        <fullName evidence="2">Sesquipedalian-1</fullName>
    </submittedName>
</protein>
<evidence type="ECO:0000313" key="2">
    <source>
        <dbReference type="EMBL" id="KFO36299.1"/>
    </source>
</evidence>
<accession>A0A091DW02</accession>
<dbReference type="GO" id="GO:0005829">
    <property type="term" value="C:cytosol"/>
    <property type="evidence" value="ECO:0007669"/>
    <property type="project" value="GOC"/>
</dbReference>
<sequence length="105" mass="11668">MKLHRKSVLSFFHGCGTQAPDQEGILLKKGACNTTYQRRWFILRGNLFYLEHQADRTPLGLILLENSQGEPCCKAKAPQAFTIWTPGLGGMGEPAHKLAAENQKS</sequence>
<dbReference type="SUPFAM" id="SSF50729">
    <property type="entry name" value="PH domain-like"/>
    <property type="match status" value="1"/>
</dbReference>
<keyword evidence="3" id="KW-1185">Reference proteome</keyword>
<dbReference type="InterPro" id="IPR001849">
    <property type="entry name" value="PH_domain"/>
</dbReference>
<dbReference type="Pfam" id="PF00169">
    <property type="entry name" value="PH"/>
    <property type="match status" value="1"/>
</dbReference>
<dbReference type="PANTHER" id="PTHR22902">
    <property type="entry name" value="SESQUIPEDALIAN"/>
    <property type="match status" value="1"/>
</dbReference>
<dbReference type="GO" id="GO:0005769">
    <property type="term" value="C:early endosome"/>
    <property type="evidence" value="ECO:0007669"/>
    <property type="project" value="TreeGrafter"/>
</dbReference>
<organism evidence="2 3">
    <name type="scientific">Fukomys damarensis</name>
    <name type="common">Damaraland mole rat</name>
    <name type="synonym">Cryptomys damarensis</name>
    <dbReference type="NCBI Taxonomy" id="885580"/>
    <lineage>
        <taxon>Eukaryota</taxon>
        <taxon>Metazoa</taxon>
        <taxon>Chordata</taxon>
        <taxon>Craniata</taxon>
        <taxon>Vertebrata</taxon>
        <taxon>Euteleostomi</taxon>
        <taxon>Mammalia</taxon>
        <taxon>Eutheria</taxon>
        <taxon>Euarchontoglires</taxon>
        <taxon>Glires</taxon>
        <taxon>Rodentia</taxon>
        <taxon>Hystricomorpha</taxon>
        <taxon>Bathyergidae</taxon>
        <taxon>Fukomys</taxon>
    </lineage>
</organism>
<dbReference type="GO" id="GO:0001881">
    <property type="term" value="P:receptor recycling"/>
    <property type="evidence" value="ECO:0007669"/>
    <property type="project" value="TreeGrafter"/>
</dbReference>
<dbReference type="Proteomes" id="UP000028990">
    <property type="component" value="Unassembled WGS sequence"/>
</dbReference>
<dbReference type="Gene3D" id="2.30.29.30">
    <property type="entry name" value="Pleckstrin-homology domain (PH domain)/Phosphotyrosine-binding domain (PTB)"/>
    <property type="match status" value="1"/>
</dbReference>
<dbReference type="GO" id="GO:0005802">
    <property type="term" value="C:trans-Golgi network"/>
    <property type="evidence" value="ECO:0007669"/>
    <property type="project" value="TreeGrafter"/>
</dbReference>
<feature type="domain" description="PH" evidence="1">
    <location>
        <begin position="22"/>
        <end position="104"/>
    </location>
</feature>
<dbReference type="GO" id="GO:0042147">
    <property type="term" value="P:retrograde transport, endosome to Golgi"/>
    <property type="evidence" value="ECO:0007669"/>
    <property type="project" value="TreeGrafter"/>
</dbReference>
<evidence type="ECO:0000259" key="1">
    <source>
        <dbReference type="Pfam" id="PF00169"/>
    </source>
</evidence>
<dbReference type="AlphaFoldDB" id="A0A091DW02"/>
<dbReference type="PANTHER" id="PTHR22902:SF17">
    <property type="entry name" value="SESQUIPEDALIAN-1"/>
    <property type="match status" value="1"/>
</dbReference>
<evidence type="ECO:0000313" key="3">
    <source>
        <dbReference type="Proteomes" id="UP000028990"/>
    </source>
</evidence>
<reference evidence="2 3" key="1">
    <citation type="submission" date="2013-11" db="EMBL/GenBank/DDBJ databases">
        <title>The Damaraland mole rat (Fukomys damarensis) genome and evolution of African mole rats.</title>
        <authorList>
            <person name="Gladyshev V.N."/>
            <person name="Fang X."/>
        </authorList>
    </citation>
    <scope>NUCLEOTIDE SEQUENCE [LARGE SCALE GENOMIC DNA]</scope>
    <source>
        <tissue evidence="2">Liver</tissue>
    </source>
</reference>